<dbReference type="eggNOG" id="ENOG502S1W1">
    <property type="taxonomic scope" value="Eukaryota"/>
</dbReference>
<dbReference type="EMBL" id="JH687770">
    <property type="protein sequence ID" value="EJD44588.1"/>
    <property type="molecule type" value="Genomic_DNA"/>
</dbReference>
<dbReference type="GO" id="GO:0051879">
    <property type="term" value="F:Hsp90 protein binding"/>
    <property type="evidence" value="ECO:0007669"/>
    <property type="project" value="TreeGrafter"/>
</dbReference>
<dbReference type="InterPro" id="IPR027974">
    <property type="entry name" value="DUF4470"/>
</dbReference>
<dbReference type="Pfam" id="PF14559">
    <property type="entry name" value="TPR_19"/>
    <property type="match status" value="1"/>
</dbReference>
<dbReference type="OrthoDB" id="2423701at2759"/>
<evidence type="ECO:0000313" key="6">
    <source>
        <dbReference type="Proteomes" id="UP000006514"/>
    </source>
</evidence>
<protein>
    <recommendedName>
        <fullName evidence="4">DUF4470 domain-containing protein</fullName>
    </recommendedName>
</protein>
<accession>J0LKP7</accession>
<feature type="domain" description="DUF4470" evidence="4">
    <location>
        <begin position="182"/>
        <end position="277"/>
    </location>
</feature>
<dbReference type="Proteomes" id="UP000006514">
    <property type="component" value="Unassembled WGS sequence"/>
</dbReference>
<reference evidence="6" key="1">
    <citation type="journal article" date="2012" name="Science">
        <title>The Paleozoic origin of enzymatic lignin decomposition reconstructed from 31 fungal genomes.</title>
        <authorList>
            <person name="Floudas D."/>
            <person name="Binder M."/>
            <person name="Riley R."/>
            <person name="Barry K."/>
            <person name="Blanchette R.A."/>
            <person name="Henrissat B."/>
            <person name="Martinez A.T."/>
            <person name="Otillar R."/>
            <person name="Spatafora J.W."/>
            <person name="Yadav J.S."/>
            <person name="Aerts A."/>
            <person name="Benoit I."/>
            <person name="Boyd A."/>
            <person name="Carlson A."/>
            <person name="Copeland A."/>
            <person name="Coutinho P.M."/>
            <person name="de Vries R.P."/>
            <person name="Ferreira P."/>
            <person name="Findley K."/>
            <person name="Foster B."/>
            <person name="Gaskell J."/>
            <person name="Glotzer D."/>
            <person name="Gorecki P."/>
            <person name="Heitman J."/>
            <person name="Hesse C."/>
            <person name="Hori C."/>
            <person name="Igarashi K."/>
            <person name="Jurgens J.A."/>
            <person name="Kallen N."/>
            <person name="Kersten P."/>
            <person name="Kohler A."/>
            <person name="Kuees U."/>
            <person name="Kumar T.K.A."/>
            <person name="Kuo A."/>
            <person name="LaButti K."/>
            <person name="Larrondo L.F."/>
            <person name="Lindquist E."/>
            <person name="Ling A."/>
            <person name="Lombard V."/>
            <person name="Lucas S."/>
            <person name="Lundell T."/>
            <person name="Martin R."/>
            <person name="McLaughlin D.J."/>
            <person name="Morgenstern I."/>
            <person name="Morin E."/>
            <person name="Murat C."/>
            <person name="Nagy L.G."/>
            <person name="Nolan M."/>
            <person name="Ohm R.A."/>
            <person name="Patyshakuliyeva A."/>
            <person name="Rokas A."/>
            <person name="Ruiz-Duenas F.J."/>
            <person name="Sabat G."/>
            <person name="Salamov A."/>
            <person name="Samejima M."/>
            <person name="Schmutz J."/>
            <person name="Slot J.C."/>
            <person name="St John F."/>
            <person name="Stenlid J."/>
            <person name="Sun H."/>
            <person name="Sun S."/>
            <person name="Syed K."/>
            <person name="Tsang A."/>
            <person name="Wiebenga A."/>
            <person name="Young D."/>
            <person name="Pisabarro A."/>
            <person name="Eastwood D.C."/>
            <person name="Martin F."/>
            <person name="Cullen D."/>
            <person name="Grigoriev I.V."/>
            <person name="Hibbett D.S."/>
        </authorList>
    </citation>
    <scope>NUCLEOTIDE SEQUENCE [LARGE SCALE GENOMIC DNA]</scope>
    <source>
        <strain evidence="6">TFB10046</strain>
    </source>
</reference>
<dbReference type="InParanoid" id="J0LKP7"/>
<evidence type="ECO:0000256" key="2">
    <source>
        <dbReference type="ARBA" id="ARBA00022803"/>
    </source>
</evidence>
<keyword evidence="1" id="KW-0677">Repeat</keyword>
<dbReference type="SUPFAM" id="SSF48452">
    <property type="entry name" value="TPR-like"/>
    <property type="match status" value="1"/>
</dbReference>
<keyword evidence="6" id="KW-1185">Reference proteome</keyword>
<dbReference type="InterPro" id="IPR019734">
    <property type="entry name" value="TPR_rpt"/>
</dbReference>
<gene>
    <name evidence="5" type="ORF">AURDEDRAFT_114305</name>
</gene>
<dbReference type="PANTHER" id="PTHR22904">
    <property type="entry name" value="TPR REPEAT CONTAINING PROTEIN"/>
    <property type="match status" value="1"/>
</dbReference>
<dbReference type="Pfam" id="PF14737">
    <property type="entry name" value="DUF4470"/>
    <property type="match status" value="1"/>
</dbReference>
<evidence type="ECO:0000256" key="3">
    <source>
        <dbReference type="PROSITE-ProRule" id="PRU00339"/>
    </source>
</evidence>
<dbReference type="InterPro" id="IPR011990">
    <property type="entry name" value="TPR-like_helical_dom_sf"/>
</dbReference>
<organism evidence="5 6">
    <name type="scientific">Auricularia subglabra (strain TFB-10046 / SS5)</name>
    <name type="common">White-rot fungus</name>
    <name type="synonym">Auricularia delicata (strain TFB10046)</name>
    <dbReference type="NCBI Taxonomy" id="717982"/>
    <lineage>
        <taxon>Eukaryota</taxon>
        <taxon>Fungi</taxon>
        <taxon>Dikarya</taxon>
        <taxon>Basidiomycota</taxon>
        <taxon>Agaricomycotina</taxon>
        <taxon>Agaricomycetes</taxon>
        <taxon>Auriculariales</taxon>
        <taxon>Auriculariaceae</taxon>
        <taxon>Auricularia</taxon>
    </lineage>
</organism>
<proteinExistence type="predicted"/>
<name>J0LKP7_AURST</name>
<dbReference type="PROSITE" id="PS50005">
    <property type="entry name" value="TPR"/>
    <property type="match status" value="1"/>
</dbReference>
<dbReference type="Gene3D" id="1.25.40.10">
    <property type="entry name" value="Tetratricopeptide repeat domain"/>
    <property type="match status" value="1"/>
</dbReference>
<dbReference type="PANTHER" id="PTHR22904:SF533">
    <property type="entry name" value="HSP70-HSP90 ORGANIZING PROTEIN 3"/>
    <property type="match status" value="1"/>
</dbReference>
<evidence type="ECO:0000259" key="4">
    <source>
        <dbReference type="Pfam" id="PF14737"/>
    </source>
</evidence>
<sequence length="956" mass="106479">MAEQLKASGNASFTAGRYEEAAKLYAQAAAKAPNDPVYLSNLSAAQFELGDYRSCAATILKTAPLINNSTEALHRKLAHRLARALCHNRMSAGVQHADHEAVDRFEAISRADSANSEAAAVWDAWRALAKVDVNSLRAGGHQALVEQRLFKNMQASYGFEYYSVGQDDVESLLLSAPLLPDIELAQLNQKQLAELNFLVGGCGDSRHAFGTIIDVHQQLLGKAMRQAQKDAVKVHITLIDIHPTTVARVLLYMNLLSQLVDALGTDIEEEVMAALIYVYLAPVIPSYVQTRIAQAMRTIIDQLQENSFPDWLVGPTDPAPVIASLRYWLGLKVDTRAYMASIPVHIHRGLNIQLESNPGGLQLSPEYVAMLRSKKSQQERLALERNLALPEAHLRGIVPGGAGMTRAQLHAHLQKATKKNLEYFANRVACVGMYEEQKVYPSIKTISPPKGLLAKYHKQMQPLVLDVLRMSVNPFDLRDPPKGLPTPAALKEALEHMYKEWHANPLGFDRQAPRIMMGDYPDCAWDLHGIIAGFDEKIGNRIVDRQTAEANELRKPEAVTFARAALFFRRVARAFKALRGKLTFEVVASDVYAWLEKCRLGLARPAGSSLPVKYARMWLSNVPDYGGGPLNIAIYAAPCFQALPNASATFNILMNLGTWKSVEHYNYHYSLINVRDMSGFVGCVLNGHDLNTNLSISVPSERQRKDRASRPELARWLVRLFLNLVYHGMSGLHHTGARVDTPNTLAFFLRVLIHLHAYVGVPGHFLADMLQGFLTDKIVSDARPYTGALPIVPQPAGPARRLHLAPWLAELRSLVAQVRGALPFYITLDLRLENLAQCEASYSMPDVFPQGSAMRQPALGLLLYSRQFEPQRLPERYKRMLEGEYATEVHVFTGFDVDHSKKTVRWTMETEKLREAHSSGWGCAMFRLESGIIASSLVPSSLWILPFDLRADDEVD</sequence>
<evidence type="ECO:0000313" key="5">
    <source>
        <dbReference type="EMBL" id="EJD44588.1"/>
    </source>
</evidence>
<keyword evidence="2 3" id="KW-0802">TPR repeat</keyword>
<dbReference type="OMA" id="QIESEWK"/>
<evidence type="ECO:0000256" key="1">
    <source>
        <dbReference type="ARBA" id="ARBA00022737"/>
    </source>
</evidence>
<dbReference type="AlphaFoldDB" id="J0LKP7"/>
<dbReference type="KEGG" id="adl:AURDEDRAFT_114305"/>
<feature type="repeat" description="TPR" evidence="3">
    <location>
        <begin position="2"/>
        <end position="35"/>
    </location>
</feature>